<dbReference type="InterPro" id="IPR050707">
    <property type="entry name" value="HTH_MetabolicPath_Reg"/>
</dbReference>
<dbReference type="Gene3D" id="1.10.10.10">
    <property type="entry name" value="Winged helix-like DNA-binding domain superfamily/Winged helix DNA-binding domain"/>
    <property type="match status" value="1"/>
</dbReference>
<protein>
    <submittedName>
        <fullName evidence="6">IclR family transcriptional regulator</fullName>
    </submittedName>
</protein>
<evidence type="ECO:0000256" key="3">
    <source>
        <dbReference type="ARBA" id="ARBA00023163"/>
    </source>
</evidence>
<dbReference type="SMART" id="SM00346">
    <property type="entry name" value="HTH_ICLR"/>
    <property type="match status" value="1"/>
</dbReference>
<feature type="domain" description="IclR-ED" evidence="5">
    <location>
        <begin position="72"/>
        <end position="253"/>
    </location>
</feature>
<evidence type="ECO:0000313" key="6">
    <source>
        <dbReference type="EMBL" id="UWP80330.1"/>
    </source>
</evidence>
<keyword evidence="3" id="KW-0804">Transcription</keyword>
<dbReference type="SUPFAM" id="SSF55781">
    <property type="entry name" value="GAF domain-like"/>
    <property type="match status" value="1"/>
</dbReference>
<evidence type="ECO:0000256" key="1">
    <source>
        <dbReference type="ARBA" id="ARBA00023015"/>
    </source>
</evidence>
<dbReference type="InterPro" id="IPR036388">
    <property type="entry name" value="WH-like_DNA-bd_sf"/>
</dbReference>
<reference evidence="6" key="2">
    <citation type="submission" date="2022-09" db="EMBL/GenBank/DDBJ databases">
        <title>Biosynthetic gene clusters of Dactylosporangioum fulvum.</title>
        <authorList>
            <person name="Caradec T."/>
        </authorList>
    </citation>
    <scope>NUCLEOTIDE SEQUENCE</scope>
    <source>
        <strain evidence="6">NRRL B-16292</strain>
    </source>
</reference>
<dbReference type="Gene3D" id="3.30.450.40">
    <property type="match status" value="1"/>
</dbReference>
<dbReference type="RefSeq" id="WP_259858088.1">
    <property type="nucleotide sequence ID" value="NZ_BAAAST010000009.1"/>
</dbReference>
<reference evidence="6" key="1">
    <citation type="submission" date="2021-04" db="EMBL/GenBank/DDBJ databases">
        <authorList>
            <person name="Hartkoorn R.C."/>
            <person name="Beaudoing E."/>
            <person name="Hot D."/>
        </authorList>
    </citation>
    <scope>NUCLEOTIDE SEQUENCE</scope>
    <source>
        <strain evidence="6">NRRL B-16292</strain>
    </source>
</reference>
<dbReference type="InterPro" id="IPR014757">
    <property type="entry name" value="Tscrpt_reg_IclR_C"/>
</dbReference>
<dbReference type="SUPFAM" id="SSF46785">
    <property type="entry name" value="Winged helix' DNA-binding domain"/>
    <property type="match status" value="1"/>
</dbReference>
<evidence type="ECO:0000259" key="5">
    <source>
        <dbReference type="PROSITE" id="PS51078"/>
    </source>
</evidence>
<keyword evidence="2" id="KW-0238">DNA-binding</keyword>
<dbReference type="InterPro" id="IPR036390">
    <property type="entry name" value="WH_DNA-bd_sf"/>
</dbReference>
<dbReference type="PANTHER" id="PTHR30136">
    <property type="entry name" value="HELIX-TURN-HELIX TRANSCRIPTIONAL REGULATOR, ICLR FAMILY"/>
    <property type="match status" value="1"/>
</dbReference>
<evidence type="ECO:0000313" key="7">
    <source>
        <dbReference type="Proteomes" id="UP001059617"/>
    </source>
</evidence>
<dbReference type="Pfam" id="PF09339">
    <property type="entry name" value="HTH_IclR"/>
    <property type="match status" value="1"/>
</dbReference>
<keyword evidence="1" id="KW-0805">Transcription regulation</keyword>
<keyword evidence="7" id="KW-1185">Reference proteome</keyword>
<dbReference type="InterPro" id="IPR005471">
    <property type="entry name" value="Tscrpt_reg_IclR_N"/>
</dbReference>
<sequence>MKSGRKSHSVAKAFELINVIAEQGPEGVGLQELAARAGVVVSTAHRYVTSLIELGIVERDTTGTGTYRLGIGLVTLAGRYLEEDVLRKAAHPYLIKLAEISGETAHLGVPLGGRLVYIDKVESAKSVRLVSHIGSQAPMHCTSMGKAMLSLASPDEQRKFVAGPLERHTPKTLVGADLLAELELVRSQGFALDDEANEEGVRCIGVPLVNKAGIAVGAISISAPANRFSVEDCRRLAPSAIEYAAEISGRIGYAGSPFTVPAG</sequence>
<dbReference type="PROSITE" id="PS51078">
    <property type="entry name" value="ICLR_ED"/>
    <property type="match status" value="1"/>
</dbReference>
<dbReference type="PANTHER" id="PTHR30136:SF24">
    <property type="entry name" value="HTH-TYPE TRANSCRIPTIONAL REPRESSOR ALLR"/>
    <property type="match status" value="1"/>
</dbReference>
<accession>A0ABY5VT04</accession>
<dbReference type="Pfam" id="PF01614">
    <property type="entry name" value="IclR_C"/>
    <property type="match status" value="1"/>
</dbReference>
<proteinExistence type="predicted"/>
<dbReference type="PROSITE" id="PS51077">
    <property type="entry name" value="HTH_ICLR"/>
    <property type="match status" value="1"/>
</dbReference>
<evidence type="ECO:0000259" key="4">
    <source>
        <dbReference type="PROSITE" id="PS51077"/>
    </source>
</evidence>
<dbReference type="EMBL" id="CP073720">
    <property type="protein sequence ID" value="UWP80330.1"/>
    <property type="molecule type" value="Genomic_DNA"/>
</dbReference>
<organism evidence="6 7">
    <name type="scientific">Dactylosporangium fulvum</name>
    <dbReference type="NCBI Taxonomy" id="53359"/>
    <lineage>
        <taxon>Bacteria</taxon>
        <taxon>Bacillati</taxon>
        <taxon>Actinomycetota</taxon>
        <taxon>Actinomycetes</taxon>
        <taxon>Micromonosporales</taxon>
        <taxon>Micromonosporaceae</taxon>
        <taxon>Dactylosporangium</taxon>
    </lineage>
</organism>
<dbReference type="Proteomes" id="UP001059617">
    <property type="component" value="Chromosome"/>
</dbReference>
<gene>
    <name evidence="6" type="ORF">Dfulv_34940</name>
</gene>
<name>A0ABY5VT04_9ACTN</name>
<feature type="domain" description="HTH iclR-type" evidence="4">
    <location>
        <begin position="7"/>
        <end position="71"/>
    </location>
</feature>
<evidence type="ECO:0000256" key="2">
    <source>
        <dbReference type="ARBA" id="ARBA00023125"/>
    </source>
</evidence>
<dbReference type="InterPro" id="IPR029016">
    <property type="entry name" value="GAF-like_dom_sf"/>
</dbReference>